<name>A0A7S4HL49_9EUKA</name>
<sequence>MFPDIFNTTETSNTNTEVFSLPFTTDESFVELLGSKDTSDSNVVPQFSTPLAPVLPLMDASGDGNFGPFTSLPTSCPPIASRPTEILPNPGGLRFAKPGASRMPMMVQTDGRIYEIIEQQFEPNPTYEQTMAADTKNLYLRWFVPPPDRVHATSPSRLMTHPRPGTRFDCGVQLCAHCPTLGKYIPYTAEKNITLSACIYGKRKPKTGANKSNYNDYYMRRSDYVKLTTNPTGAPLLLSSDSAIVDITIKKGESKANFNNLSLTCGSNAARSRKALPAARGWDWDYHLLIRCTSEDVCVHSLMSKHLTTDSNRSQTREKRKLSEAIPKEQNSPSPKRRKLSDSSSGSDTQESSSSDDDVRTSTSEVSFRCNTVKMQTFSNVISKMKSELFK</sequence>
<dbReference type="AlphaFoldDB" id="A0A7S4HL49"/>
<dbReference type="EMBL" id="HBKP01002405">
    <property type="protein sequence ID" value="CAE2202298.1"/>
    <property type="molecule type" value="Transcribed_RNA"/>
</dbReference>
<organism evidence="2">
    <name type="scientific">Vannella robusta</name>
    <dbReference type="NCBI Taxonomy" id="1487602"/>
    <lineage>
        <taxon>Eukaryota</taxon>
        <taxon>Amoebozoa</taxon>
        <taxon>Discosea</taxon>
        <taxon>Flabellinia</taxon>
        <taxon>Vannellidae</taxon>
        <taxon>Vannella</taxon>
    </lineage>
</organism>
<feature type="compositionally biased region" description="Basic and acidic residues" evidence="1">
    <location>
        <begin position="315"/>
        <end position="327"/>
    </location>
</feature>
<protein>
    <submittedName>
        <fullName evidence="2">Uncharacterized protein</fullName>
    </submittedName>
</protein>
<reference evidence="2" key="1">
    <citation type="submission" date="2021-01" db="EMBL/GenBank/DDBJ databases">
        <authorList>
            <person name="Corre E."/>
            <person name="Pelletier E."/>
            <person name="Niang G."/>
            <person name="Scheremetjew M."/>
            <person name="Finn R."/>
            <person name="Kale V."/>
            <person name="Holt S."/>
            <person name="Cochrane G."/>
            <person name="Meng A."/>
            <person name="Brown T."/>
            <person name="Cohen L."/>
        </authorList>
    </citation>
    <scope>NUCLEOTIDE SEQUENCE</scope>
    <source>
        <strain evidence="2">DIVA3 518/3/11/1/6</strain>
    </source>
</reference>
<feature type="region of interest" description="Disordered" evidence="1">
    <location>
        <begin position="307"/>
        <end position="366"/>
    </location>
</feature>
<evidence type="ECO:0000313" key="2">
    <source>
        <dbReference type="EMBL" id="CAE2202298.1"/>
    </source>
</evidence>
<evidence type="ECO:0000256" key="1">
    <source>
        <dbReference type="SAM" id="MobiDB-lite"/>
    </source>
</evidence>
<proteinExistence type="predicted"/>
<accession>A0A7S4HL49</accession>
<gene>
    <name evidence="2" type="ORF">VSP0166_LOCUS1730</name>
</gene>
<feature type="compositionally biased region" description="Low complexity" evidence="1">
    <location>
        <begin position="342"/>
        <end position="353"/>
    </location>
</feature>